<dbReference type="EMBL" id="QGNW01001300">
    <property type="protein sequence ID" value="RVW46707.1"/>
    <property type="molecule type" value="Genomic_DNA"/>
</dbReference>
<dbReference type="Gene3D" id="1.10.10.1740">
    <property type="entry name" value="Transmembrane protein 14-like"/>
    <property type="match status" value="1"/>
</dbReference>
<feature type="transmembrane region" description="Helical" evidence="6">
    <location>
        <begin position="96"/>
        <end position="120"/>
    </location>
</feature>
<evidence type="ECO:0000256" key="5">
    <source>
        <dbReference type="ARBA" id="ARBA00023136"/>
    </source>
</evidence>
<accession>A0A438EG59</accession>
<reference evidence="7 8" key="1">
    <citation type="journal article" date="2018" name="PLoS Genet.">
        <title>Population sequencing reveals clonal diversity and ancestral inbreeding in the grapevine cultivar Chardonnay.</title>
        <authorList>
            <person name="Roach M.J."/>
            <person name="Johnson D.L."/>
            <person name="Bohlmann J."/>
            <person name="van Vuuren H.J."/>
            <person name="Jones S.J."/>
            <person name="Pretorius I.S."/>
            <person name="Schmidt S.A."/>
            <person name="Borneman A.R."/>
        </authorList>
    </citation>
    <scope>NUCLEOTIDE SEQUENCE [LARGE SCALE GENOMIC DNA]</scope>
    <source>
        <strain evidence="8">cv. Chardonnay</strain>
        <tissue evidence="7">Leaf</tissue>
    </source>
</reference>
<keyword evidence="4 6" id="KW-1133">Transmembrane helix</keyword>
<gene>
    <name evidence="7" type="ORF">CK203_113656</name>
</gene>
<evidence type="ECO:0000256" key="4">
    <source>
        <dbReference type="ARBA" id="ARBA00022989"/>
    </source>
</evidence>
<proteinExistence type="inferred from homology"/>
<dbReference type="Proteomes" id="UP000288805">
    <property type="component" value="Unassembled WGS sequence"/>
</dbReference>
<comment type="caution">
    <text evidence="7">The sequence shown here is derived from an EMBL/GenBank/DDBJ whole genome shotgun (WGS) entry which is preliminary data.</text>
</comment>
<name>A0A438EG59_VITVI</name>
<comment type="subcellular location">
    <subcellularLocation>
        <location evidence="1">Membrane</location>
    </subcellularLocation>
</comment>
<evidence type="ECO:0000313" key="8">
    <source>
        <dbReference type="Proteomes" id="UP000288805"/>
    </source>
</evidence>
<comment type="similarity">
    <text evidence="2">Belongs to the TMEM14 family.</text>
</comment>
<dbReference type="InterPro" id="IPR044890">
    <property type="entry name" value="TMEM14_sf"/>
</dbReference>
<keyword evidence="5 6" id="KW-0472">Membrane</keyword>
<evidence type="ECO:0000256" key="6">
    <source>
        <dbReference type="SAM" id="Phobius"/>
    </source>
</evidence>
<dbReference type="AlphaFoldDB" id="A0A438EG59"/>
<evidence type="ECO:0000256" key="1">
    <source>
        <dbReference type="ARBA" id="ARBA00004370"/>
    </source>
</evidence>
<keyword evidence="3 6" id="KW-0812">Transmembrane</keyword>
<organism evidence="7 8">
    <name type="scientific">Vitis vinifera</name>
    <name type="common">Grape</name>
    <dbReference type="NCBI Taxonomy" id="29760"/>
    <lineage>
        <taxon>Eukaryota</taxon>
        <taxon>Viridiplantae</taxon>
        <taxon>Streptophyta</taxon>
        <taxon>Embryophyta</taxon>
        <taxon>Tracheophyta</taxon>
        <taxon>Spermatophyta</taxon>
        <taxon>Magnoliopsida</taxon>
        <taxon>eudicotyledons</taxon>
        <taxon>Gunneridae</taxon>
        <taxon>Pentapetalae</taxon>
        <taxon>rosids</taxon>
        <taxon>Vitales</taxon>
        <taxon>Vitaceae</taxon>
        <taxon>Viteae</taxon>
        <taxon>Vitis</taxon>
    </lineage>
</organism>
<evidence type="ECO:0000256" key="3">
    <source>
        <dbReference type="ARBA" id="ARBA00022692"/>
    </source>
</evidence>
<dbReference type="GO" id="GO:0016020">
    <property type="term" value="C:membrane"/>
    <property type="evidence" value="ECO:0007669"/>
    <property type="project" value="UniProtKB-SubCell"/>
</dbReference>
<protein>
    <submittedName>
        <fullName evidence="7">Uncharacterized protein</fullName>
    </submittedName>
</protein>
<evidence type="ECO:0000313" key="7">
    <source>
        <dbReference type="EMBL" id="RVW46707.1"/>
    </source>
</evidence>
<dbReference type="Pfam" id="PF03647">
    <property type="entry name" value="Tmemb_14"/>
    <property type="match status" value="1"/>
</dbReference>
<sequence length="152" mass="16586">MTAASGLFLIPTAARASLIQHPKFYLEWKDKTFSSISSTFAASSRTRNRRRVSVSTHFCCNSLLSDLAPATSAAYGAMLLGGGVFAYTRSGSKGSLFGGFTGAALMATVSVIAALFLNYYTLFRYTYKRKTRGSTWRRPVVMPGELGFQYDS</sequence>
<evidence type="ECO:0000256" key="2">
    <source>
        <dbReference type="ARBA" id="ARBA00007590"/>
    </source>
</evidence>
<dbReference type="InterPro" id="IPR005349">
    <property type="entry name" value="TMEM14"/>
</dbReference>